<dbReference type="Proteomes" id="UP000437736">
    <property type="component" value="Unassembled WGS sequence"/>
</dbReference>
<accession>A0ABW9QRN4</accession>
<dbReference type="EMBL" id="WJHE01000218">
    <property type="protein sequence ID" value="MST32121.1"/>
    <property type="molecule type" value="Genomic_DNA"/>
</dbReference>
<proteinExistence type="predicted"/>
<protein>
    <recommendedName>
        <fullName evidence="3">Exo-alpha-sialidase</fullName>
    </recommendedName>
</protein>
<name>A0ABW9QRN4_9ACTN</name>
<evidence type="ECO:0000313" key="1">
    <source>
        <dbReference type="EMBL" id="MST32121.1"/>
    </source>
</evidence>
<dbReference type="InterPro" id="IPR036278">
    <property type="entry name" value="Sialidase_sf"/>
</dbReference>
<comment type="caution">
    <text evidence="1">The sequence shown here is derived from an EMBL/GenBank/DDBJ whole genome shotgun (WGS) entry which is preliminary data.</text>
</comment>
<keyword evidence="2" id="KW-1185">Reference proteome</keyword>
<evidence type="ECO:0000313" key="2">
    <source>
        <dbReference type="Proteomes" id="UP000437736"/>
    </source>
</evidence>
<organism evidence="1 2">
    <name type="scientific">Acidiferrimicrobium australe</name>
    <dbReference type="NCBI Taxonomy" id="2664430"/>
    <lineage>
        <taxon>Bacteria</taxon>
        <taxon>Bacillati</taxon>
        <taxon>Actinomycetota</taxon>
        <taxon>Acidimicrobiia</taxon>
        <taxon>Acidimicrobiales</taxon>
        <taxon>Acidimicrobiaceae</taxon>
        <taxon>Acidiferrimicrobium</taxon>
    </lineage>
</organism>
<dbReference type="SUPFAM" id="SSF50939">
    <property type="entry name" value="Sialidases"/>
    <property type="match status" value="2"/>
</dbReference>
<gene>
    <name evidence="1" type="ORF">GHK86_05195</name>
</gene>
<reference evidence="1 2" key="1">
    <citation type="submission" date="2019-11" db="EMBL/GenBank/DDBJ databases">
        <title>Acidiferrimicrobium australis gen. nov., sp. nov., an acidophilic and obligately heterotrophic, member of the Actinobacteria that catalyses dissimilatory oxido- reduction of iron isolated from metal-rich acidic water in Chile.</title>
        <authorList>
            <person name="Gonzalez D."/>
            <person name="Huber K."/>
            <person name="Hedrich S."/>
            <person name="Rojas-Villalobos C."/>
            <person name="Quatrini R."/>
            <person name="Dinamarca M.A."/>
            <person name="Schwarz A."/>
            <person name="Canales C."/>
            <person name="Nancucheo I."/>
        </authorList>
    </citation>
    <scope>NUCLEOTIDE SEQUENCE [LARGE SCALE GENOMIC DNA]</scope>
    <source>
        <strain evidence="1 2">USS-CCA1</strain>
    </source>
</reference>
<sequence>MVCAALVRGSLGAHGLVGRWRRLRPPPTAAARNLATLDLGRFAFANAQDGYDLVPPSTPGGATHVYATTDGGDSWRLTPITSGTVLTLIAAPPSGFYAVTARCGTRSCDHYQLARSTTGSTHWSTTPIPATTGLDGNPIGLAVSGNEVLVNFDPPVADGEAHLLIASDGRPPFQVHLVPHLVSVAACDLSAQPGGAVWASCPTGMMVSYLRAPSPAGPYTSVWDYAGTGGGGLVPVTGKVAYRYTGIPELRPDKLPGDTLQRSTNAGRSFVDAGPWPFAHSAGTTPQFLFLNQQDGFGLGPTGGNDPTVAVFETDDAARHWSRALP</sequence>
<evidence type="ECO:0008006" key="3">
    <source>
        <dbReference type="Google" id="ProtNLM"/>
    </source>
</evidence>